<protein>
    <submittedName>
        <fullName evidence="11">General secretion pathway protein K</fullName>
    </submittedName>
</protein>
<dbReference type="InParanoid" id="A0A1Y5T6T1"/>
<feature type="domain" description="T2SS protein K first SAM-like" evidence="10">
    <location>
        <begin position="109"/>
        <end position="191"/>
    </location>
</feature>
<evidence type="ECO:0000259" key="10">
    <source>
        <dbReference type="Pfam" id="PF21687"/>
    </source>
</evidence>
<evidence type="ECO:0000256" key="2">
    <source>
        <dbReference type="ARBA" id="ARBA00007246"/>
    </source>
</evidence>
<sequence>MTRRRGRGEDGIALIVVLWGLALLGALAAGIATHGRGETRLVSDLRDAAESRHMADAGIALALRDLLDPRTADDVDRTGAPRDYRIDGTPITVQVSDEAGRIDLNEAPGELLRGLFMTVAPDRAANLAAAVQDWRDGDDDRRTGGAEAIDYRRLGRDGEPANAPFQRVEELARVRGMDAALFARVAPLVTVHSRLDGLDPDVASAATLAAIPGLSETVAGRLSRDRRQDSADLVAFSRFFRHSPGRAFTIAASVTGPGGRVFRRSALVWLTFQPDAPYRLLARHDG</sequence>
<reference evidence="11 12" key="1">
    <citation type="submission" date="2017-03" db="EMBL/GenBank/DDBJ databases">
        <authorList>
            <person name="Afonso C.L."/>
            <person name="Miller P.J."/>
            <person name="Scott M.A."/>
            <person name="Spackman E."/>
            <person name="Goraichik I."/>
            <person name="Dimitrov K.M."/>
            <person name="Suarez D.L."/>
            <person name="Swayne D.E."/>
        </authorList>
    </citation>
    <scope>NUCLEOTIDE SEQUENCE [LARGE SCALE GENOMIC DNA]</scope>
    <source>
        <strain evidence="11 12">CECT 7691</strain>
    </source>
</reference>
<dbReference type="EMBL" id="FWFR01000002">
    <property type="protein sequence ID" value="SLN56869.1"/>
    <property type="molecule type" value="Genomic_DNA"/>
</dbReference>
<dbReference type="Pfam" id="PF21687">
    <property type="entry name" value="T2SSK_1st"/>
    <property type="match status" value="1"/>
</dbReference>
<dbReference type="InterPro" id="IPR049031">
    <property type="entry name" value="T2SSK_SAM-like_1st"/>
</dbReference>
<dbReference type="RefSeq" id="WP_085883831.1">
    <property type="nucleotide sequence ID" value="NZ_FWFR01000002.1"/>
</dbReference>
<keyword evidence="9" id="KW-0472">Membrane</keyword>
<keyword evidence="7" id="KW-0653">Protein transport</keyword>
<dbReference type="InterPro" id="IPR005628">
    <property type="entry name" value="GspK"/>
</dbReference>
<dbReference type="OrthoDB" id="8216581at2"/>
<proteinExistence type="inferred from homology"/>
<keyword evidence="3" id="KW-0813">Transport</keyword>
<organism evidence="11 12">
    <name type="scientific">Oceanibacterium hippocampi</name>
    <dbReference type="NCBI Taxonomy" id="745714"/>
    <lineage>
        <taxon>Bacteria</taxon>
        <taxon>Pseudomonadati</taxon>
        <taxon>Pseudomonadota</taxon>
        <taxon>Alphaproteobacteria</taxon>
        <taxon>Sneathiellales</taxon>
        <taxon>Sneathiellaceae</taxon>
        <taxon>Oceanibacterium</taxon>
    </lineage>
</organism>
<evidence type="ECO:0000256" key="4">
    <source>
        <dbReference type="ARBA" id="ARBA00022475"/>
    </source>
</evidence>
<dbReference type="PANTHER" id="PTHR38831">
    <property type="entry name" value="TYPE II SECRETION SYSTEM PROTEIN K"/>
    <property type="match status" value="1"/>
</dbReference>
<dbReference type="SUPFAM" id="SSF158544">
    <property type="entry name" value="GspK insert domain-like"/>
    <property type="match status" value="1"/>
</dbReference>
<evidence type="ECO:0000256" key="9">
    <source>
        <dbReference type="ARBA" id="ARBA00023136"/>
    </source>
</evidence>
<name>A0A1Y5T6T1_9PROT</name>
<dbReference type="Proteomes" id="UP000193200">
    <property type="component" value="Unassembled WGS sequence"/>
</dbReference>
<evidence type="ECO:0000256" key="1">
    <source>
        <dbReference type="ARBA" id="ARBA00004533"/>
    </source>
</evidence>
<evidence type="ECO:0000256" key="7">
    <source>
        <dbReference type="ARBA" id="ARBA00022927"/>
    </source>
</evidence>
<dbReference type="GO" id="GO:0005886">
    <property type="term" value="C:plasma membrane"/>
    <property type="evidence" value="ECO:0007669"/>
    <property type="project" value="UniProtKB-SubCell"/>
</dbReference>
<keyword evidence="12" id="KW-1185">Reference proteome</keyword>
<dbReference type="GO" id="GO:0009306">
    <property type="term" value="P:protein secretion"/>
    <property type="evidence" value="ECO:0007669"/>
    <property type="project" value="InterPro"/>
</dbReference>
<comment type="similarity">
    <text evidence="2">Belongs to the GSP K family.</text>
</comment>
<keyword evidence="6" id="KW-0812">Transmembrane</keyword>
<keyword evidence="5" id="KW-0997">Cell inner membrane</keyword>
<dbReference type="FunCoup" id="A0A1Y5T6T1">
    <property type="interactions" value="33"/>
</dbReference>
<keyword evidence="4" id="KW-1003">Cell membrane</keyword>
<evidence type="ECO:0000313" key="12">
    <source>
        <dbReference type="Proteomes" id="UP000193200"/>
    </source>
</evidence>
<accession>A0A1Y5T6T1</accession>
<gene>
    <name evidence="11" type="ORF">OCH7691_02482</name>
</gene>
<dbReference type="PANTHER" id="PTHR38831:SF2">
    <property type="entry name" value="TYPE II SECRETION SYSTEM PROTEIN K"/>
    <property type="match status" value="1"/>
</dbReference>
<evidence type="ECO:0000256" key="3">
    <source>
        <dbReference type="ARBA" id="ARBA00022448"/>
    </source>
</evidence>
<evidence type="ECO:0000256" key="8">
    <source>
        <dbReference type="ARBA" id="ARBA00022989"/>
    </source>
</evidence>
<evidence type="ECO:0000256" key="6">
    <source>
        <dbReference type="ARBA" id="ARBA00022692"/>
    </source>
</evidence>
<dbReference type="Gene3D" id="1.10.40.60">
    <property type="entry name" value="EpsJ-like"/>
    <property type="match status" value="1"/>
</dbReference>
<evidence type="ECO:0000256" key="5">
    <source>
        <dbReference type="ARBA" id="ARBA00022519"/>
    </source>
</evidence>
<keyword evidence="8" id="KW-1133">Transmembrane helix</keyword>
<comment type="subcellular location">
    <subcellularLocation>
        <location evidence="1">Cell inner membrane</location>
    </subcellularLocation>
</comment>
<dbReference type="AlphaFoldDB" id="A0A1Y5T6T1"/>
<dbReference type="InterPro" id="IPR038072">
    <property type="entry name" value="GspK_central_sf"/>
</dbReference>
<evidence type="ECO:0000313" key="11">
    <source>
        <dbReference type="EMBL" id="SLN56869.1"/>
    </source>
</evidence>